<evidence type="ECO:0000259" key="2">
    <source>
        <dbReference type="SMART" id="SM00646"/>
    </source>
</evidence>
<dbReference type="OrthoDB" id="9806267at2"/>
<dbReference type="Proteomes" id="UP000199800">
    <property type="component" value="Unassembled WGS sequence"/>
</dbReference>
<evidence type="ECO:0000313" key="3">
    <source>
        <dbReference type="EMBL" id="SET09164.1"/>
    </source>
</evidence>
<dbReference type="Gene3D" id="3.40.630.40">
    <property type="entry name" value="Zn-dependent exopeptidases"/>
    <property type="match status" value="1"/>
</dbReference>
<keyword evidence="4" id="KW-1185">Reference proteome</keyword>
<dbReference type="SUPFAM" id="SSF53187">
    <property type="entry name" value="Zn-dependent exopeptidases"/>
    <property type="match status" value="1"/>
</dbReference>
<evidence type="ECO:0000313" key="4">
    <source>
        <dbReference type="Proteomes" id="UP000199800"/>
    </source>
</evidence>
<dbReference type="Pfam" id="PF01520">
    <property type="entry name" value="Amidase_3"/>
    <property type="match status" value="1"/>
</dbReference>
<dbReference type="GO" id="GO:0009253">
    <property type="term" value="P:peptidoglycan catabolic process"/>
    <property type="evidence" value="ECO:0007669"/>
    <property type="project" value="InterPro"/>
</dbReference>
<accession>A0A1I0BQ39</accession>
<dbReference type="PANTHER" id="PTHR30404">
    <property type="entry name" value="N-ACETYLMURAMOYL-L-ALANINE AMIDASE"/>
    <property type="match status" value="1"/>
</dbReference>
<keyword evidence="1" id="KW-0378">Hydrolase</keyword>
<dbReference type="EMBL" id="FOHN01000008">
    <property type="protein sequence ID" value="SET09164.1"/>
    <property type="molecule type" value="Genomic_DNA"/>
</dbReference>
<dbReference type="GO" id="GO:0030288">
    <property type="term" value="C:outer membrane-bounded periplasmic space"/>
    <property type="evidence" value="ECO:0007669"/>
    <property type="project" value="TreeGrafter"/>
</dbReference>
<reference evidence="3 4" key="1">
    <citation type="submission" date="2016-10" db="EMBL/GenBank/DDBJ databases">
        <authorList>
            <person name="de Groot N.N."/>
        </authorList>
    </citation>
    <scope>NUCLEOTIDE SEQUENCE [LARGE SCALE GENOMIC DNA]</scope>
    <source>
        <strain evidence="3 4">DSM 1801</strain>
    </source>
</reference>
<dbReference type="InterPro" id="IPR002508">
    <property type="entry name" value="MurNAc-LAA_cat"/>
</dbReference>
<dbReference type="PANTHER" id="PTHR30404:SF0">
    <property type="entry name" value="N-ACETYLMURAMOYL-L-ALANINE AMIDASE AMIC"/>
    <property type="match status" value="1"/>
</dbReference>
<gene>
    <name evidence="3" type="ORF">SAMN04487772_10848</name>
</gene>
<evidence type="ECO:0000256" key="1">
    <source>
        <dbReference type="ARBA" id="ARBA00022801"/>
    </source>
</evidence>
<organism evidence="3 4">
    <name type="scientific">[Clostridium] polysaccharolyticum</name>
    <dbReference type="NCBI Taxonomy" id="29364"/>
    <lineage>
        <taxon>Bacteria</taxon>
        <taxon>Bacillati</taxon>
        <taxon>Bacillota</taxon>
        <taxon>Clostridia</taxon>
        <taxon>Lachnospirales</taxon>
        <taxon>Lachnospiraceae</taxon>
    </lineage>
</organism>
<dbReference type="RefSeq" id="WP_092477529.1">
    <property type="nucleotide sequence ID" value="NZ_FOHN01000008.1"/>
</dbReference>
<dbReference type="SMART" id="SM00646">
    <property type="entry name" value="Ami_3"/>
    <property type="match status" value="1"/>
</dbReference>
<protein>
    <submittedName>
        <fullName evidence="3">N-acetylmuramoyl-L-alanine amidase</fullName>
    </submittedName>
</protein>
<dbReference type="GO" id="GO:0008745">
    <property type="term" value="F:N-acetylmuramoyl-L-alanine amidase activity"/>
    <property type="evidence" value="ECO:0007669"/>
    <property type="project" value="InterPro"/>
</dbReference>
<feature type="domain" description="MurNAc-LAA" evidence="2">
    <location>
        <begin position="117"/>
        <end position="229"/>
    </location>
</feature>
<name>A0A1I0BQ39_9FIRM</name>
<dbReference type="CDD" id="cd02696">
    <property type="entry name" value="MurNAc-LAA"/>
    <property type="match status" value="1"/>
</dbReference>
<dbReference type="AlphaFoldDB" id="A0A1I0BQ39"/>
<proteinExistence type="predicted"/>
<sequence>MKKFCGIVVIILLVAALGIGLKQSIATFGTTSIETSDVKQKSEKQRIVIDPGHGGFDPGKVGVNNILEKDINLEVSLFLKDELEAAGYDVVMTRTEDCGLYSSTDSNKKRTDMQKRVEIINNSNAVIAVSIHQNSFEQESSKGAQVFYHQQSEKGKILGEMLQETIKAEIADGNHRVAKSNDSYYLFRKTQCPTVIVECGFLTNQGESKLLTEEDYQKKMAAAICDGIKKYFEQNV</sequence>
<dbReference type="InterPro" id="IPR050695">
    <property type="entry name" value="N-acetylmuramoyl_amidase_3"/>
</dbReference>
<dbReference type="STRING" id="29364.SAMN04487772_10848"/>